<dbReference type="PANTHER" id="PTHR45090:SF4">
    <property type="entry name" value="J DOMAIN-CONTAINING PROTEIN"/>
    <property type="match status" value="1"/>
</dbReference>
<dbReference type="EMBL" id="GDJX01015372">
    <property type="protein sequence ID" value="JAT52564.1"/>
    <property type="molecule type" value="Transcribed_RNA"/>
</dbReference>
<dbReference type="SUPFAM" id="SSF46565">
    <property type="entry name" value="Chaperone J-domain"/>
    <property type="match status" value="1"/>
</dbReference>
<dbReference type="GO" id="GO:0009507">
    <property type="term" value="C:chloroplast"/>
    <property type="evidence" value="ECO:0007669"/>
    <property type="project" value="TreeGrafter"/>
</dbReference>
<organism evidence="3">
    <name type="scientific">Anthurium amnicola</name>
    <dbReference type="NCBI Taxonomy" id="1678845"/>
    <lineage>
        <taxon>Eukaryota</taxon>
        <taxon>Viridiplantae</taxon>
        <taxon>Streptophyta</taxon>
        <taxon>Embryophyta</taxon>
        <taxon>Tracheophyta</taxon>
        <taxon>Spermatophyta</taxon>
        <taxon>Magnoliopsida</taxon>
        <taxon>Liliopsida</taxon>
        <taxon>Araceae</taxon>
        <taxon>Pothoideae</taxon>
        <taxon>Potheae</taxon>
        <taxon>Anthurium</taxon>
    </lineage>
</organism>
<proteinExistence type="predicted"/>
<sequence>EREREMSVSVSVVSGSSGGSTTTVKPDLHQVPSCTRGAAGCRVSFRSVSTGGAPPWNRWGTLLRSSSFASSFRARAAVKDGVAAGSGRKSFYELLGIPKEGTTEEIKRAYKEMALRYHPDVCPSPDRTEEYTRRFIEVHEAYETLSDPGLRARYDCDLGRGLHLAFSARRRAPHSSYHDEEFEYKSQWRNRWQDQVSELKRRSMNGNSGNNISWGAQMRKQREESSAE</sequence>
<feature type="compositionally biased region" description="Polar residues" evidence="1">
    <location>
        <begin position="204"/>
        <end position="214"/>
    </location>
</feature>
<reference evidence="3" key="1">
    <citation type="submission" date="2015-07" db="EMBL/GenBank/DDBJ databases">
        <title>Transcriptome Assembly of Anthurium amnicola.</title>
        <authorList>
            <person name="Suzuki J."/>
        </authorList>
    </citation>
    <scope>NUCLEOTIDE SEQUENCE</scope>
</reference>
<evidence type="ECO:0000256" key="1">
    <source>
        <dbReference type="SAM" id="MobiDB-lite"/>
    </source>
</evidence>
<dbReference type="PANTHER" id="PTHR45090">
    <property type="entry name" value="CHAPERONE PROTEIN DNAJ 20 CHLOROPLASTIC"/>
    <property type="match status" value="1"/>
</dbReference>
<gene>
    <name evidence="3" type="primary">ATJ20_0</name>
    <name evidence="3" type="ORF">g.33719</name>
</gene>
<evidence type="ECO:0000313" key="3">
    <source>
        <dbReference type="EMBL" id="JAT52564.1"/>
    </source>
</evidence>
<dbReference type="CDD" id="cd06257">
    <property type="entry name" value="DnaJ"/>
    <property type="match status" value="1"/>
</dbReference>
<dbReference type="InterPro" id="IPR018253">
    <property type="entry name" value="DnaJ_domain_CS"/>
</dbReference>
<dbReference type="PROSITE" id="PS50076">
    <property type="entry name" value="DNAJ_2"/>
    <property type="match status" value="1"/>
</dbReference>
<feature type="compositionally biased region" description="Low complexity" evidence="1">
    <location>
        <begin position="7"/>
        <end position="24"/>
    </location>
</feature>
<dbReference type="PRINTS" id="PR00625">
    <property type="entry name" value="JDOMAIN"/>
</dbReference>
<feature type="non-terminal residue" evidence="3">
    <location>
        <position position="1"/>
    </location>
</feature>
<dbReference type="Gene3D" id="1.10.287.110">
    <property type="entry name" value="DnaJ domain"/>
    <property type="match status" value="1"/>
</dbReference>
<dbReference type="AlphaFoldDB" id="A0A1D1YD60"/>
<dbReference type="Pfam" id="PF00226">
    <property type="entry name" value="DnaJ"/>
    <property type="match status" value="1"/>
</dbReference>
<dbReference type="InterPro" id="IPR001623">
    <property type="entry name" value="DnaJ_domain"/>
</dbReference>
<dbReference type="InterPro" id="IPR036869">
    <property type="entry name" value="J_dom_sf"/>
</dbReference>
<evidence type="ECO:0000259" key="2">
    <source>
        <dbReference type="PROSITE" id="PS50076"/>
    </source>
</evidence>
<feature type="region of interest" description="Disordered" evidence="1">
    <location>
        <begin position="1"/>
        <end position="31"/>
    </location>
</feature>
<name>A0A1D1YD60_9ARAE</name>
<feature type="region of interest" description="Disordered" evidence="1">
    <location>
        <begin position="199"/>
        <end position="228"/>
    </location>
</feature>
<dbReference type="InterPro" id="IPR053232">
    <property type="entry name" value="DnaJ_C/III_chloroplastic"/>
</dbReference>
<dbReference type="SMART" id="SM00271">
    <property type="entry name" value="DnaJ"/>
    <property type="match status" value="1"/>
</dbReference>
<dbReference type="PROSITE" id="PS00636">
    <property type="entry name" value="DNAJ_1"/>
    <property type="match status" value="1"/>
</dbReference>
<feature type="domain" description="J" evidence="2">
    <location>
        <begin position="90"/>
        <end position="158"/>
    </location>
</feature>
<accession>A0A1D1YD60</accession>
<protein>
    <submittedName>
        <fullName evidence="3">Chaperone protein dnaJ 20, chloroplastic</fullName>
    </submittedName>
</protein>
<dbReference type="GO" id="GO:0005783">
    <property type="term" value="C:endoplasmic reticulum"/>
    <property type="evidence" value="ECO:0007669"/>
    <property type="project" value="UniProtKB-ARBA"/>
</dbReference>